<dbReference type="InterPro" id="IPR029058">
    <property type="entry name" value="AB_hydrolase_fold"/>
</dbReference>
<dbReference type="SUPFAM" id="SSF53474">
    <property type="entry name" value="alpha/beta-Hydrolases"/>
    <property type="match status" value="1"/>
</dbReference>
<dbReference type="PANTHER" id="PTHR48098">
    <property type="entry name" value="ENTEROCHELIN ESTERASE-RELATED"/>
    <property type="match status" value="1"/>
</dbReference>
<gene>
    <name evidence="1" type="ORF">MgSA37_01894</name>
</gene>
<dbReference type="RefSeq" id="WP_096351399.1">
    <property type="nucleotide sequence ID" value="NZ_AP017313.1"/>
</dbReference>
<dbReference type="Pfam" id="PF00756">
    <property type="entry name" value="Esterase"/>
    <property type="match status" value="1"/>
</dbReference>
<dbReference type="AlphaFoldDB" id="A0A0X8X526"/>
<evidence type="ECO:0000313" key="1">
    <source>
        <dbReference type="EMBL" id="BAU53724.1"/>
    </source>
</evidence>
<protein>
    <submittedName>
        <fullName evidence="1">Putative esterase</fullName>
    </submittedName>
</protein>
<accession>A0A0X8X526</accession>
<dbReference type="Proteomes" id="UP000218263">
    <property type="component" value="Chromosome"/>
</dbReference>
<proteinExistence type="predicted"/>
<dbReference type="InterPro" id="IPR000801">
    <property type="entry name" value="Esterase-like"/>
</dbReference>
<dbReference type="InterPro" id="IPR050583">
    <property type="entry name" value="Mycobacterial_A85_antigen"/>
</dbReference>
<keyword evidence="2" id="KW-1185">Reference proteome</keyword>
<organism evidence="1 2">
    <name type="scientific">Mucilaginibacter gotjawali</name>
    <dbReference type="NCBI Taxonomy" id="1550579"/>
    <lineage>
        <taxon>Bacteria</taxon>
        <taxon>Pseudomonadati</taxon>
        <taxon>Bacteroidota</taxon>
        <taxon>Sphingobacteriia</taxon>
        <taxon>Sphingobacteriales</taxon>
        <taxon>Sphingobacteriaceae</taxon>
        <taxon>Mucilaginibacter</taxon>
    </lineage>
</organism>
<evidence type="ECO:0000313" key="2">
    <source>
        <dbReference type="Proteomes" id="UP000218263"/>
    </source>
</evidence>
<dbReference type="KEGG" id="mgot:MgSA37_01894"/>
<dbReference type="PANTHER" id="PTHR48098:SF3">
    <property type="entry name" value="IRON(III) ENTEROBACTIN ESTERASE"/>
    <property type="match status" value="1"/>
</dbReference>
<reference evidence="1 2" key="1">
    <citation type="submission" date="2015-12" db="EMBL/GenBank/DDBJ databases">
        <title>Genome sequence of Mucilaginibacter gotjawali.</title>
        <authorList>
            <person name="Lee J.S."/>
            <person name="Lee K.C."/>
            <person name="Kim K.K."/>
            <person name="Lee B.W."/>
        </authorList>
    </citation>
    <scope>NUCLEOTIDE SEQUENCE [LARGE SCALE GENOMIC DNA]</scope>
    <source>
        <strain evidence="1 2">SA3-7</strain>
    </source>
</reference>
<dbReference type="EMBL" id="AP017313">
    <property type="protein sequence ID" value="BAU53724.1"/>
    <property type="molecule type" value="Genomic_DNA"/>
</dbReference>
<sequence>MKNYILIICSFFMVIPHADAQKFYVSYKPSVYKGPFTGNVILYLSTKNENPKNETGWPCYRMKVKNIMPDQQIVFNDSCLSYPTLLSRIPRGNYYVQVVWDLNIGGRIIGLSTGNMYNVSRKVTLNDPKDGFALVCDQAVKAPLFVDSHFVKEIKVSSKLLTRFNHKPEYMRAAVILPRQYYTETKRRFPVYFMVAGFGGGYMHYSRSESSDTLASVPLDTVACIKVYLDGDCSLGHSTYANSDNNGLVGDALAYEFIPQLDKQYRTNGARLIRGHSSGGWTVVYLLSHYPRLFVAGNASAPDPVDFRRFSSTNLYQDKKLNRYVDGLTMDRPSILDSVVYDTPNITHSIEGVFYRGQQNISFDAVFGPKGTGGLPERMFDPETLLINSAVVNYWKRYDLTQYVIAHWPDLKKDLQGKLRISVGTEDIEQCPAVRLMEEEMKKLGAGITFVYYPGDHFSVVTGEYKKAWDDFLLKRYVEWLKLHEK</sequence>
<dbReference type="Gene3D" id="3.40.50.1820">
    <property type="entry name" value="alpha/beta hydrolase"/>
    <property type="match status" value="1"/>
</dbReference>
<dbReference type="OrthoDB" id="9768282at2"/>
<name>A0A0X8X526_9SPHI</name>